<gene>
    <name evidence="2" type="ORF">M2J83_01010</name>
    <name evidence="1" type="ORF">MXF72_18020</name>
</gene>
<dbReference type="EMBL" id="CP095873">
    <property type="protein sequence ID" value="UPL21257.1"/>
    <property type="molecule type" value="Genomic_DNA"/>
</dbReference>
<protein>
    <submittedName>
        <fullName evidence="1">Type II toxin-antitoxin system HigB family toxin</fullName>
    </submittedName>
</protein>
<reference evidence="1" key="1">
    <citation type="submission" date="2022-04" db="EMBL/GenBank/DDBJ databases">
        <title>Genomic mining of Alcaligenes faecalis D334 producing ectoin and derivatives.</title>
        <authorList>
            <person name="Doan V.T."/>
            <person name="Quach N.T."/>
            <person name="Vu T.-H.-N."/>
            <person name="Phi Q.-T."/>
        </authorList>
    </citation>
    <scope>NUCLEOTIDE SEQUENCE</scope>
    <source>
        <strain evidence="1">D334</strain>
    </source>
</reference>
<sequence>MRVIAVSTLRQFWEKHPDAEQPIKAWVDEATKAQWTQPTDIKAHYRSASILKNRRVVFNIKGNNYRLIVAVAFKLGIVYIKFVGTHEEYDKVDAETIEME</sequence>
<dbReference type="Proteomes" id="UP001211866">
    <property type="component" value="Chromosome"/>
</dbReference>
<name>A0AAE9KN60_ALCFA</name>
<dbReference type="AlphaFoldDB" id="A0AAE9KN60"/>
<dbReference type="Pfam" id="PF09907">
    <property type="entry name" value="HigB_toxin"/>
    <property type="match status" value="1"/>
</dbReference>
<dbReference type="Proteomes" id="UP000830925">
    <property type="component" value="Chromosome"/>
</dbReference>
<dbReference type="EMBL" id="CP096916">
    <property type="protein sequence ID" value="WBM38447.1"/>
    <property type="molecule type" value="Genomic_DNA"/>
</dbReference>
<evidence type="ECO:0000313" key="3">
    <source>
        <dbReference type="Proteomes" id="UP000830925"/>
    </source>
</evidence>
<proteinExistence type="predicted"/>
<dbReference type="InterPro" id="IPR018669">
    <property type="entry name" value="Toxin_HigB"/>
</dbReference>
<evidence type="ECO:0000313" key="2">
    <source>
        <dbReference type="EMBL" id="WBM38447.1"/>
    </source>
</evidence>
<dbReference type="GO" id="GO:0110001">
    <property type="term" value="C:toxin-antitoxin complex"/>
    <property type="evidence" value="ECO:0007669"/>
    <property type="project" value="InterPro"/>
</dbReference>
<evidence type="ECO:0000313" key="1">
    <source>
        <dbReference type="EMBL" id="UPL21257.1"/>
    </source>
</evidence>
<evidence type="ECO:0000313" key="4">
    <source>
        <dbReference type="Proteomes" id="UP001211866"/>
    </source>
</evidence>
<dbReference type="GeneID" id="96776474"/>
<reference evidence="2 4" key="2">
    <citation type="submission" date="2022-05" db="EMBL/GenBank/DDBJ databases">
        <title>Complete sequence of strain NY11312.</title>
        <authorList>
            <person name="Zhou D."/>
        </authorList>
    </citation>
    <scope>NUCLEOTIDE SEQUENCE [LARGE SCALE GENOMIC DNA]</scope>
    <source>
        <strain evidence="2 4">NY11312</strain>
    </source>
</reference>
<dbReference type="RefSeq" id="WP_009460162.1">
    <property type="nucleotide sequence ID" value="NZ_CAXOJJ010000015.1"/>
</dbReference>
<keyword evidence="4" id="KW-1185">Reference proteome</keyword>
<accession>A0AAE9KN60</accession>
<organism evidence="1 3">
    <name type="scientific">Alcaligenes faecalis</name>
    <dbReference type="NCBI Taxonomy" id="511"/>
    <lineage>
        <taxon>Bacteria</taxon>
        <taxon>Pseudomonadati</taxon>
        <taxon>Pseudomonadota</taxon>
        <taxon>Betaproteobacteria</taxon>
        <taxon>Burkholderiales</taxon>
        <taxon>Alcaligenaceae</taxon>
        <taxon>Alcaligenes</taxon>
    </lineage>
</organism>
<dbReference type="GO" id="GO:0003723">
    <property type="term" value="F:RNA binding"/>
    <property type="evidence" value="ECO:0007669"/>
    <property type="project" value="InterPro"/>
</dbReference>
<dbReference type="GO" id="GO:0004519">
    <property type="term" value="F:endonuclease activity"/>
    <property type="evidence" value="ECO:0007669"/>
    <property type="project" value="InterPro"/>
</dbReference>